<protein>
    <submittedName>
        <fullName evidence="2">Uncharacterized protein</fullName>
    </submittedName>
</protein>
<gene>
    <name evidence="2" type="ORF">NDU88_005372</name>
</gene>
<feature type="region of interest" description="Disordered" evidence="1">
    <location>
        <begin position="49"/>
        <end position="124"/>
    </location>
</feature>
<evidence type="ECO:0000313" key="3">
    <source>
        <dbReference type="Proteomes" id="UP001066276"/>
    </source>
</evidence>
<organism evidence="2 3">
    <name type="scientific">Pleurodeles waltl</name>
    <name type="common">Iberian ribbed newt</name>
    <dbReference type="NCBI Taxonomy" id="8319"/>
    <lineage>
        <taxon>Eukaryota</taxon>
        <taxon>Metazoa</taxon>
        <taxon>Chordata</taxon>
        <taxon>Craniata</taxon>
        <taxon>Vertebrata</taxon>
        <taxon>Euteleostomi</taxon>
        <taxon>Amphibia</taxon>
        <taxon>Batrachia</taxon>
        <taxon>Caudata</taxon>
        <taxon>Salamandroidea</taxon>
        <taxon>Salamandridae</taxon>
        <taxon>Pleurodelinae</taxon>
        <taxon>Pleurodeles</taxon>
    </lineage>
</organism>
<reference evidence="2" key="1">
    <citation type="journal article" date="2022" name="bioRxiv">
        <title>Sequencing and chromosome-scale assembly of the giantPleurodeles waltlgenome.</title>
        <authorList>
            <person name="Brown T."/>
            <person name="Elewa A."/>
            <person name="Iarovenko S."/>
            <person name="Subramanian E."/>
            <person name="Araus A.J."/>
            <person name="Petzold A."/>
            <person name="Susuki M."/>
            <person name="Suzuki K.-i.T."/>
            <person name="Hayashi T."/>
            <person name="Toyoda A."/>
            <person name="Oliveira C."/>
            <person name="Osipova E."/>
            <person name="Leigh N.D."/>
            <person name="Simon A."/>
            <person name="Yun M.H."/>
        </authorList>
    </citation>
    <scope>NUCLEOTIDE SEQUENCE</scope>
    <source>
        <strain evidence="2">20211129_DDA</strain>
        <tissue evidence="2">Liver</tissue>
    </source>
</reference>
<feature type="compositionally biased region" description="Basic and acidic residues" evidence="1">
    <location>
        <begin position="68"/>
        <end position="100"/>
    </location>
</feature>
<dbReference type="AlphaFoldDB" id="A0AAV7TUJ8"/>
<dbReference type="EMBL" id="JANPWB010000006">
    <property type="protein sequence ID" value="KAJ1180148.1"/>
    <property type="molecule type" value="Genomic_DNA"/>
</dbReference>
<evidence type="ECO:0000313" key="2">
    <source>
        <dbReference type="EMBL" id="KAJ1180148.1"/>
    </source>
</evidence>
<comment type="caution">
    <text evidence="2">The sequence shown here is derived from an EMBL/GenBank/DDBJ whole genome shotgun (WGS) entry which is preliminary data.</text>
</comment>
<proteinExistence type="predicted"/>
<keyword evidence="3" id="KW-1185">Reference proteome</keyword>
<dbReference type="Proteomes" id="UP001066276">
    <property type="component" value="Chromosome 3_2"/>
</dbReference>
<evidence type="ECO:0000256" key="1">
    <source>
        <dbReference type="SAM" id="MobiDB-lite"/>
    </source>
</evidence>
<name>A0AAV7TUJ8_PLEWA</name>
<sequence length="124" mass="13419">MTALRVCKRLAVTIDPTNRLGPINKYPGSILNNLLSLVECANPELEGCAETLGDRNTDGGETGGRTSLKKEEEDAEPRTEGGDKQRTEETTKTATERTRCPESSVGATTKEENTNTTRHVPEGT</sequence>
<accession>A0AAV7TUJ8</accession>
<feature type="compositionally biased region" description="Basic and acidic residues" evidence="1">
    <location>
        <begin position="109"/>
        <end position="124"/>
    </location>
</feature>